<dbReference type="InterPro" id="IPR012674">
    <property type="entry name" value="Calycin"/>
</dbReference>
<evidence type="ECO:0000313" key="3">
    <source>
        <dbReference type="Proteomes" id="UP000288216"/>
    </source>
</evidence>
<dbReference type="Gene3D" id="2.40.128.20">
    <property type="match status" value="1"/>
</dbReference>
<evidence type="ECO:0000313" key="2">
    <source>
        <dbReference type="EMBL" id="GCB78595.1"/>
    </source>
</evidence>
<name>A0A401PZN7_SCYTO</name>
<gene>
    <name evidence="2" type="ORF">scyTo_0018632</name>
</gene>
<dbReference type="PROSITE" id="PS00214">
    <property type="entry name" value="FABP"/>
    <property type="match status" value="1"/>
</dbReference>
<evidence type="ECO:0000259" key="1">
    <source>
        <dbReference type="PROSITE" id="PS00214"/>
    </source>
</evidence>
<reference evidence="2 3" key="1">
    <citation type="journal article" date="2018" name="Nat. Ecol. Evol.">
        <title>Shark genomes provide insights into elasmobranch evolution and the origin of vertebrates.</title>
        <authorList>
            <person name="Hara Y"/>
            <person name="Yamaguchi K"/>
            <person name="Onimaru K"/>
            <person name="Kadota M"/>
            <person name="Koyanagi M"/>
            <person name="Keeley SD"/>
            <person name="Tatsumi K"/>
            <person name="Tanaka K"/>
            <person name="Motone F"/>
            <person name="Kageyama Y"/>
            <person name="Nozu R"/>
            <person name="Adachi N"/>
            <person name="Nishimura O"/>
            <person name="Nakagawa R"/>
            <person name="Tanegashima C"/>
            <person name="Kiyatake I"/>
            <person name="Matsumoto R"/>
            <person name="Murakumo K"/>
            <person name="Nishida K"/>
            <person name="Terakita A"/>
            <person name="Kuratani S"/>
            <person name="Sato K"/>
            <person name="Hyodo S Kuraku.S."/>
        </authorList>
    </citation>
    <scope>NUCLEOTIDE SEQUENCE [LARGE SCALE GENOMIC DNA]</scope>
</reference>
<organism evidence="2 3">
    <name type="scientific">Scyliorhinus torazame</name>
    <name type="common">Cloudy catshark</name>
    <name type="synonym">Catulus torazame</name>
    <dbReference type="NCBI Taxonomy" id="75743"/>
    <lineage>
        <taxon>Eukaryota</taxon>
        <taxon>Metazoa</taxon>
        <taxon>Chordata</taxon>
        <taxon>Craniata</taxon>
        <taxon>Vertebrata</taxon>
        <taxon>Chondrichthyes</taxon>
        <taxon>Elasmobranchii</taxon>
        <taxon>Galeomorphii</taxon>
        <taxon>Galeoidea</taxon>
        <taxon>Carcharhiniformes</taxon>
        <taxon>Scyliorhinidae</taxon>
        <taxon>Scyliorhinus</taxon>
    </lineage>
</organism>
<sequence>MLSVKQLSKMNFTGKYKFTSEENYEQFMKAL</sequence>
<dbReference type="Proteomes" id="UP000288216">
    <property type="component" value="Unassembled WGS sequence"/>
</dbReference>
<keyword evidence="3" id="KW-1185">Reference proteome</keyword>
<accession>A0A401PZN7</accession>
<proteinExistence type="predicted"/>
<protein>
    <recommendedName>
        <fullName evidence="1">Cytosolic fatty-acid binding proteins domain-containing protein</fullName>
    </recommendedName>
</protein>
<feature type="domain" description="Cytosolic fatty-acid binding proteins" evidence="1">
    <location>
        <begin position="14"/>
        <end position="31"/>
    </location>
</feature>
<dbReference type="GO" id="GO:0008289">
    <property type="term" value="F:lipid binding"/>
    <property type="evidence" value="ECO:0007669"/>
    <property type="project" value="InterPro"/>
</dbReference>
<dbReference type="InterPro" id="IPR000463">
    <property type="entry name" value="Fatty_acid-bd"/>
</dbReference>
<dbReference type="AlphaFoldDB" id="A0A401PZN7"/>
<feature type="non-terminal residue" evidence="2">
    <location>
        <position position="31"/>
    </location>
</feature>
<dbReference type="EMBL" id="BFAA01013150">
    <property type="protein sequence ID" value="GCB78595.1"/>
    <property type="molecule type" value="Genomic_DNA"/>
</dbReference>
<dbReference type="SUPFAM" id="SSF50814">
    <property type="entry name" value="Lipocalins"/>
    <property type="match status" value="1"/>
</dbReference>
<comment type="caution">
    <text evidence="2">The sequence shown here is derived from an EMBL/GenBank/DDBJ whole genome shotgun (WGS) entry which is preliminary data.</text>
</comment>